<keyword evidence="9" id="KW-0648">Protein biosynthesis</keyword>
<dbReference type="GO" id="GO:0005737">
    <property type="term" value="C:cytoplasm"/>
    <property type="evidence" value="ECO:0007669"/>
    <property type="project" value="UniProtKB-SubCell"/>
</dbReference>
<dbReference type="EMBL" id="UOEI01000362">
    <property type="protein sequence ID" value="VAW03318.1"/>
    <property type="molecule type" value="Genomic_DNA"/>
</dbReference>
<evidence type="ECO:0000256" key="6">
    <source>
        <dbReference type="ARBA" id="ARBA00022598"/>
    </source>
</evidence>
<dbReference type="SUPFAM" id="SSF55681">
    <property type="entry name" value="Class II aaRS and biotin synthetases"/>
    <property type="match status" value="1"/>
</dbReference>
<dbReference type="PANTHER" id="PTHR43697">
    <property type="entry name" value="SERYL-TRNA SYNTHETASE"/>
    <property type="match status" value="1"/>
</dbReference>
<evidence type="ECO:0000256" key="15">
    <source>
        <dbReference type="ARBA" id="ARBA00048823"/>
    </source>
</evidence>
<comment type="catalytic activity">
    <reaction evidence="15">
        <text>tRNA(Ser) + L-serine + ATP = L-seryl-tRNA(Ser) + AMP + diphosphate + H(+)</text>
        <dbReference type="Rhea" id="RHEA:12292"/>
        <dbReference type="Rhea" id="RHEA-COMP:9669"/>
        <dbReference type="Rhea" id="RHEA-COMP:9703"/>
        <dbReference type="ChEBI" id="CHEBI:15378"/>
        <dbReference type="ChEBI" id="CHEBI:30616"/>
        <dbReference type="ChEBI" id="CHEBI:33019"/>
        <dbReference type="ChEBI" id="CHEBI:33384"/>
        <dbReference type="ChEBI" id="CHEBI:78442"/>
        <dbReference type="ChEBI" id="CHEBI:78533"/>
        <dbReference type="ChEBI" id="CHEBI:456215"/>
        <dbReference type="EC" id="6.1.1.11"/>
    </reaction>
</comment>
<dbReference type="GO" id="GO:0004828">
    <property type="term" value="F:serine-tRNA ligase activity"/>
    <property type="evidence" value="ECO:0007669"/>
    <property type="project" value="UniProtKB-EC"/>
</dbReference>
<organism evidence="17">
    <name type="scientific">hydrothermal vent metagenome</name>
    <dbReference type="NCBI Taxonomy" id="652676"/>
    <lineage>
        <taxon>unclassified sequences</taxon>
        <taxon>metagenomes</taxon>
        <taxon>ecological metagenomes</taxon>
    </lineage>
</organism>
<dbReference type="InterPro" id="IPR015866">
    <property type="entry name" value="Ser-tRNA-synth_1_N"/>
</dbReference>
<comment type="subcellular location">
    <subcellularLocation>
        <location evidence="1">Cytoplasm</location>
    </subcellularLocation>
</comment>
<dbReference type="InterPro" id="IPR045864">
    <property type="entry name" value="aa-tRNA-synth_II/BPL/LPL"/>
</dbReference>
<name>A0A3B0SDL5_9ZZZZ</name>
<keyword evidence="5" id="KW-0963">Cytoplasm</keyword>
<evidence type="ECO:0000256" key="3">
    <source>
        <dbReference type="ARBA" id="ARBA00010728"/>
    </source>
</evidence>
<evidence type="ECO:0000256" key="12">
    <source>
        <dbReference type="ARBA" id="ARBA00033352"/>
    </source>
</evidence>
<dbReference type="InterPro" id="IPR002317">
    <property type="entry name" value="Ser-tRNA-ligase_type_1"/>
</dbReference>
<evidence type="ECO:0000256" key="8">
    <source>
        <dbReference type="ARBA" id="ARBA00022840"/>
    </source>
</evidence>
<dbReference type="EC" id="6.1.1.11" evidence="4"/>
<dbReference type="GO" id="GO:0006434">
    <property type="term" value="P:seryl-tRNA aminoacylation"/>
    <property type="evidence" value="ECO:0007669"/>
    <property type="project" value="InterPro"/>
</dbReference>
<dbReference type="AlphaFoldDB" id="A0A3B0SDL5"/>
<evidence type="ECO:0000256" key="4">
    <source>
        <dbReference type="ARBA" id="ARBA00012840"/>
    </source>
</evidence>
<dbReference type="PRINTS" id="PR00981">
    <property type="entry name" value="TRNASYNTHSER"/>
</dbReference>
<dbReference type="InterPro" id="IPR042103">
    <property type="entry name" value="SerRS_1_N_sf"/>
</dbReference>
<dbReference type="Pfam" id="PF02403">
    <property type="entry name" value="Seryl_tRNA_N"/>
    <property type="match status" value="1"/>
</dbReference>
<evidence type="ECO:0000256" key="5">
    <source>
        <dbReference type="ARBA" id="ARBA00022490"/>
    </source>
</evidence>
<accession>A0A3B0SDL5</accession>
<evidence type="ECO:0000259" key="16">
    <source>
        <dbReference type="PROSITE" id="PS50862"/>
    </source>
</evidence>
<evidence type="ECO:0000313" key="17">
    <source>
        <dbReference type="EMBL" id="VAW03318.1"/>
    </source>
</evidence>
<comment type="catalytic activity">
    <reaction evidence="14">
        <text>tRNA(Sec) + L-serine + ATP = L-seryl-tRNA(Sec) + AMP + diphosphate + H(+)</text>
        <dbReference type="Rhea" id="RHEA:42580"/>
        <dbReference type="Rhea" id="RHEA-COMP:9742"/>
        <dbReference type="Rhea" id="RHEA-COMP:10128"/>
        <dbReference type="ChEBI" id="CHEBI:15378"/>
        <dbReference type="ChEBI" id="CHEBI:30616"/>
        <dbReference type="ChEBI" id="CHEBI:33019"/>
        <dbReference type="ChEBI" id="CHEBI:33384"/>
        <dbReference type="ChEBI" id="CHEBI:78442"/>
        <dbReference type="ChEBI" id="CHEBI:78533"/>
        <dbReference type="ChEBI" id="CHEBI:456215"/>
        <dbReference type="EC" id="6.1.1.11"/>
    </reaction>
</comment>
<gene>
    <name evidence="17" type="ORF">MNBD_ACTINO01-2241</name>
</gene>
<proteinExistence type="inferred from homology"/>
<dbReference type="PANTHER" id="PTHR43697:SF1">
    <property type="entry name" value="SERINE--TRNA LIGASE"/>
    <property type="match status" value="1"/>
</dbReference>
<feature type="domain" description="Aminoacyl-transfer RNA synthetases class-II family profile" evidence="16">
    <location>
        <begin position="170"/>
        <end position="403"/>
    </location>
</feature>
<dbReference type="Gene3D" id="3.30.930.10">
    <property type="entry name" value="Bira Bifunctional Protein, Domain 2"/>
    <property type="match status" value="1"/>
</dbReference>
<dbReference type="InterPro" id="IPR002314">
    <property type="entry name" value="aa-tRNA-synt_IIb"/>
</dbReference>
<sequence length="418" mass="46999">MIDITILRERPEELERSLARRGVEIDLDRLVALDQQRRAIRAQAEELRAKQKEIGKTISSLSGDDRQVAIDEAGEIAERYKVLVAEADALDEEFNARWIALPNMTDPTAAEGLEEEDAVEIKKVGVPPEFDFEVRDHVDLGVALGVIDIERAVKMSGSRFALKKGKLALLEMALMRWAVTKVSTYGFTPVIPPVLVREHALYGTGFFPGDREQVYSVREDDLYLVGTSEVPLAAMHGDEILDVDELPLRYVGMSTCFRVEAGTYGKDTRGMFRVHQFDKAEMFSFVHPDRSRDEHDYLLEREEEIVRALDIPYRVVNVAAGDLGSSAAKKYDIEAWFPGQGRYREITSTSNTTDFQARRLKIRVKADGRNQFVHTLNGTVVTPRHLIALMENHQDADGSIHIPDVLVPFTGFDVIEAG</sequence>
<evidence type="ECO:0000256" key="2">
    <source>
        <dbReference type="ARBA" id="ARBA00005045"/>
    </source>
</evidence>
<dbReference type="PIRSF" id="PIRSF001529">
    <property type="entry name" value="Ser-tRNA-synth_IIa"/>
    <property type="match status" value="1"/>
</dbReference>
<keyword evidence="10 17" id="KW-0030">Aminoacyl-tRNA synthetase</keyword>
<dbReference type="Pfam" id="PF00587">
    <property type="entry name" value="tRNA-synt_2b"/>
    <property type="match status" value="1"/>
</dbReference>
<dbReference type="InterPro" id="IPR006195">
    <property type="entry name" value="aa-tRNA-synth_II"/>
</dbReference>
<dbReference type="HAMAP" id="MF_00176">
    <property type="entry name" value="Ser_tRNA_synth_type1"/>
    <property type="match status" value="1"/>
</dbReference>
<evidence type="ECO:0000256" key="14">
    <source>
        <dbReference type="ARBA" id="ARBA00047929"/>
    </source>
</evidence>
<keyword evidence="6 17" id="KW-0436">Ligase</keyword>
<dbReference type="PROSITE" id="PS50862">
    <property type="entry name" value="AA_TRNA_LIGASE_II"/>
    <property type="match status" value="1"/>
</dbReference>
<protein>
    <recommendedName>
        <fullName evidence="13">Serine--tRNA ligase</fullName>
        <ecNumber evidence="4">6.1.1.11</ecNumber>
    </recommendedName>
    <alternativeName>
        <fullName evidence="11">Seryl-tRNA synthetase</fullName>
    </alternativeName>
    <alternativeName>
        <fullName evidence="12">Seryl-tRNA(Ser/Sec) synthetase</fullName>
    </alternativeName>
</protein>
<evidence type="ECO:0000256" key="7">
    <source>
        <dbReference type="ARBA" id="ARBA00022741"/>
    </source>
</evidence>
<dbReference type="NCBIfam" id="TIGR00414">
    <property type="entry name" value="serS"/>
    <property type="match status" value="1"/>
</dbReference>
<evidence type="ECO:0000256" key="9">
    <source>
        <dbReference type="ARBA" id="ARBA00022917"/>
    </source>
</evidence>
<dbReference type="CDD" id="cd00770">
    <property type="entry name" value="SerRS_core"/>
    <property type="match status" value="1"/>
</dbReference>
<dbReference type="InterPro" id="IPR033729">
    <property type="entry name" value="SerRS_core"/>
</dbReference>
<evidence type="ECO:0000256" key="13">
    <source>
        <dbReference type="ARBA" id="ARBA00039158"/>
    </source>
</evidence>
<comment type="pathway">
    <text evidence="2">Aminoacyl-tRNA biosynthesis; selenocysteinyl-tRNA(Sec) biosynthesis; L-seryl-tRNA(Sec) from L-serine and tRNA(Sec): step 1/1.</text>
</comment>
<evidence type="ECO:0000256" key="11">
    <source>
        <dbReference type="ARBA" id="ARBA00031113"/>
    </source>
</evidence>
<dbReference type="InterPro" id="IPR010978">
    <property type="entry name" value="tRNA-bd_arm"/>
</dbReference>
<evidence type="ECO:0000256" key="10">
    <source>
        <dbReference type="ARBA" id="ARBA00023146"/>
    </source>
</evidence>
<dbReference type="Gene3D" id="1.10.287.40">
    <property type="entry name" value="Serine-tRNA synthetase, tRNA binding domain"/>
    <property type="match status" value="1"/>
</dbReference>
<reference evidence="17" key="1">
    <citation type="submission" date="2018-06" db="EMBL/GenBank/DDBJ databases">
        <authorList>
            <person name="Zhirakovskaya E."/>
        </authorList>
    </citation>
    <scope>NUCLEOTIDE SEQUENCE</scope>
</reference>
<keyword evidence="8" id="KW-0067">ATP-binding</keyword>
<keyword evidence="7" id="KW-0547">Nucleotide-binding</keyword>
<dbReference type="GO" id="GO:0005524">
    <property type="term" value="F:ATP binding"/>
    <property type="evidence" value="ECO:0007669"/>
    <property type="project" value="UniProtKB-KW"/>
</dbReference>
<evidence type="ECO:0000256" key="1">
    <source>
        <dbReference type="ARBA" id="ARBA00004496"/>
    </source>
</evidence>
<dbReference type="SUPFAM" id="SSF46589">
    <property type="entry name" value="tRNA-binding arm"/>
    <property type="match status" value="1"/>
</dbReference>
<comment type="similarity">
    <text evidence="3">Belongs to the class-II aminoacyl-tRNA synthetase family. Type-1 seryl-tRNA synthetase subfamily.</text>
</comment>